<evidence type="ECO:0000256" key="7">
    <source>
        <dbReference type="ARBA" id="ARBA00022847"/>
    </source>
</evidence>
<dbReference type="PANTHER" id="PTHR19432">
    <property type="entry name" value="SUGAR TRANSPORTER"/>
    <property type="match status" value="1"/>
</dbReference>
<accession>A0AAV6JWY0</accession>
<organism evidence="13 14">
    <name type="scientific">Rhododendron griersonianum</name>
    <dbReference type="NCBI Taxonomy" id="479676"/>
    <lineage>
        <taxon>Eukaryota</taxon>
        <taxon>Viridiplantae</taxon>
        <taxon>Streptophyta</taxon>
        <taxon>Embryophyta</taxon>
        <taxon>Tracheophyta</taxon>
        <taxon>Spermatophyta</taxon>
        <taxon>Magnoliopsida</taxon>
        <taxon>eudicotyledons</taxon>
        <taxon>Gunneridae</taxon>
        <taxon>Pentapetalae</taxon>
        <taxon>asterids</taxon>
        <taxon>Ericales</taxon>
        <taxon>Ericaceae</taxon>
        <taxon>Ericoideae</taxon>
        <taxon>Rhodoreae</taxon>
        <taxon>Rhododendron</taxon>
    </lineage>
</organism>
<evidence type="ECO:0000256" key="6">
    <source>
        <dbReference type="ARBA" id="ARBA00022692"/>
    </source>
</evidence>
<feature type="transmembrane region" description="Helical" evidence="12">
    <location>
        <begin position="66"/>
        <end position="89"/>
    </location>
</feature>
<comment type="caution">
    <text evidence="13">The sequence shown here is derived from an EMBL/GenBank/DDBJ whole genome shotgun (WGS) entry which is preliminary data.</text>
</comment>
<evidence type="ECO:0000256" key="12">
    <source>
        <dbReference type="SAM" id="Phobius"/>
    </source>
</evidence>
<keyword evidence="5" id="KW-0762">Sugar transport</keyword>
<comment type="similarity">
    <text evidence="10">Belongs to the major facilitator superfamily. Phosphate:H(+) symporter (TC 2.A.1.9) family.</text>
</comment>
<feature type="transmembrane region" description="Helical" evidence="12">
    <location>
        <begin position="382"/>
        <end position="406"/>
    </location>
</feature>
<dbReference type="Pfam" id="PF13347">
    <property type="entry name" value="MFS_2"/>
    <property type="match status" value="1"/>
</dbReference>
<dbReference type="GO" id="GO:0005886">
    <property type="term" value="C:plasma membrane"/>
    <property type="evidence" value="ECO:0007669"/>
    <property type="project" value="TreeGrafter"/>
</dbReference>
<feature type="transmembrane region" description="Helical" evidence="12">
    <location>
        <begin position="101"/>
        <end position="128"/>
    </location>
</feature>
<dbReference type="GO" id="GO:0005773">
    <property type="term" value="C:vacuole"/>
    <property type="evidence" value="ECO:0007669"/>
    <property type="project" value="TreeGrafter"/>
</dbReference>
<proteinExistence type="inferred from homology"/>
<sequence length="490" mass="51851">MEVMNNNTNKQQTGLEVQQTPPPPLQSPLRKIIMVASIAAGVQFGWALQLSLLTPYVQLLGIPHTWAAFIWLCGPISGMIVQPLVGYYSDRCTSRFGRRRPFIAAGTALVATAVFLIGFAADIGVASGDHPDKTPKPRSIAKTRTANAFYSFFMAVGNVLGYAAGSYTHLYKIFPFTATKACDIYCANLKSCFFISIFLLLTLTTIALITVTETVISSPEPEMAGGVNGIDKEGERAKPVPFFGEIFGALKDLPRSMWMLLLVTCLNWIAWFPFLLFDTDWMGKEVYGGKVGEGTAYGHGVRAGALGLMLNSVVLGVVSLGVEHLSRRLGGVKRLWGVVNILLAVCLAMTVVITKQAQSTRHAAMARNGGIVPSQPDAGVKIGALTLFAVLGIPLAITYSIPFAMASIFSSTAGAGQGLSLGVLNLAIVIPQMVVSVLSGPWDALFGGGNLPAFVVGAIAAAASAVFAFTMLPSPPPDAPSLKIPAGAFH</sequence>
<evidence type="ECO:0000256" key="10">
    <source>
        <dbReference type="ARBA" id="ARBA00044504"/>
    </source>
</evidence>
<feature type="transmembrane region" description="Helical" evidence="12">
    <location>
        <begin position="148"/>
        <end position="170"/>
    </location>
</feature>
<evidence type="ECO:0000256" key="5">
    <source>
        <dbReference type="ARBA" id="ARBA00022597"/>
    </source>
</evidence>
<evidence type="ECO:0000256" key="2">
    <source>
        <dbReference type="ARBA" id="ARBA00004914"/>
    </source>
</evidence>
<comment type="pathway">
    <text evidence="2">Glycan biosynthesis; sucrose metabolism.</text>
</comment>
<comment type="similarity">
    <text evidence="3">Belongs to the glycoside-pentoside-hexuronide (GPH) cation symporter transporter (TC 2.A.2.4) family.</text>
</comment>
<dbReference type="AlphaFoldDB" id="A0AAV6JWY0"/>
<feature type="transmembrane region" description="Helical" evidence="12">
    <location>
        <begin position="451"/>
        <end position="472"/>
    </location>
</feature>
<keyword evidence="6 12" id="KW-0812">Transmembrane</keyword>
<feature type="transmembrane region" description="Helical" evidence="12">
    <location>
        <begin position="191"/>
        <end position="211"/>
    </location>
</feature>
<protein>
    <submittedName>
        <fullName evidence="13">Uncharacterized protein</fullName>
    </submittedName>
</protein>
<gene>
    <name evidence="13" type="ORF">RHGRI_017177</name>
</gene>
<dbReference type="InterPro" id="IPR036259">
    <property type="entry name" value="MFS_trans_sf"/>
</dbReference>
<feature type="transmembrane region" description="Helical" evidence="12">
    <location>
        <begin position="257"/>
        <end position="277"/>
    </location>
</feature>
<feature type="region of interest" description="Disordered" evidence="11">
    <location>
        <begin position="1"/>
        <end position="23"/>
    </location>
</feature>
<evidence type="ECO:0000256" key="8">
    <source>
        <dbReference type="ARBA" id="ARBA00022989"/>
    </source>
</evidence>
<name>A0AAV6JWY0_9ERIC</name>
<keyword evidence="7" id="KW-0769">Symport</keyword>
<keyword evidence="14" id="KW-1185">Reference proteome</keyword>
<dbReference type="GO" id="GO:0008506">
    <property type="term" value="F:sucrose:proton symporter activity"/>
    <property type="evidence" value="ECO:0007669"/>
    <property type="project" value="TreeGrafter"/>
</dbReference>
<feature type="transmembrane region" description="Helical" evidence="12">
    <location>
        <begin position="418"/>
        <end position="439"/>
    </location>
</feature>
<evidence type="ECO:0000313" key="14">
    <source>
        <dbReference type="Proteomes" id="UP000823749"/>
    </source>
</evidence>
<dbReference type="Gene3D" id="1.20.1250.20">
    <property type="entry name" value="MFS general substrate transporter like domains"/>
    <property type="match status" value="1"/>
</dbReference>
<keyword evidence="9 12" id="KW-0472">Membrane</keyword>
<feature type="compositionally biased region" description="Polar residues" evidence="11">
    <location>
        <begin position="1"/>
        <end position="17"/>
    </location>
</feature>
<evidence type="ECO:0000313" key="13">
    <source>
        <dbReference type="EMBL" id="KAG5544652.1"/>
    </source>
</evidence>
<evidence type="ECO:0000256" key="9">
    <source>
        <dbReference type="ARBA" id="ARBA00023136"/>
    </source>
</evidence>
<keyword evidence="8 12" id="KW-1133">Transmembrane helix</keyword>
<comment type="subcellular location">
    <subcellularLocation>
        <location evidence="1">Membrane</location>
        <topology evidence="1">Multi-pass membrane protein</topology>
    </subcellularLocation>
</comment>
<keyword evidence="4" id="KW-0813">Transport</keyword>
<dbReference type="EMBL" id="JACTNZ010000006">
    <property type="protein sequence ID" value="KAG5544652.1"/>
    <property type="molecule type" value="Genomic_DNA"/>
</dbReference>
<feature type="transmembrane region" description="Helical" evidence="12">
    <location>
        <begin position="335"/>
        <end position="353"/>
    </location>
</feature>
<feature type="transmembrane region" description="Helical" evidence="12">
    <location>
        <begin position="32"/>
        <end position="54"/>
    </location>
</feature>
<dbReference type="Proteomes" id="UP000823749">
    <property type="component" value="Chromosome 6"/>
</dbReference>
<evidence type="ECO:0000256" key="11">
    <source>
        <dbReference type="SAM" id="MobiDB-lite"/>
    </source>
</evidence>
<evidence type="ECO:0000256" key="4">
    <source>
        <dbReference type="ARBA" id="ARBA00022448"/>
    </source>
</evidence>
<evidence type="ECO:0000256" key="1">
    <source>
        <dbReference type="ARBA" id="ARBA00004141"/>
    </source>
</evidence>
<dbReference type="PANTHER" id="PTHR19432:SF70">
    <property type="entry name" value="SUCROSE TRANSPORT PROTEIN SUC1-RELATED"/>
    <property type="match status" value="1"/>
</dbReference>
<reference evidence="13 14" key="1">
    <citation type="submission" date="2020-08" db="EMBL/GenBank/DDBJ databases">
        <title>Plant Genome Project.</title>
        <authorList>
            <person name="Zhang R.-G."/>
        </authorList>
    </citation>
    <scope>NUCLEOTIDE SEQUENCE [LARGE SCALE GENOMIC DNA]</scope>
    <source>
        <strain evidence="13">WSP0</strain>
        <tissue evidence="13">Leaf</tissue>
    </source>
</reference>
<dbReference type="SUPFAM" id="SSF103473">
    <property type="entry name" value="MFS general substrate transporter"/>
    <property type="match status" value="1"/>
</dbReference>
<evidence type="ECO:0000256" key="3">
    <source>
        <dbReference type="ARBA" id="ARBA00007134"/>
    </source>
</evidence>
<dbReference type="CDD" id="cd17313">
    <property type="entry name" value="MFS_SLC45_SUC"/>
    <property type="match status" value="1"/>
</dbReference>